<dbReference type="OrthoDB" id="332186at2"/>
<dbReference type="Proteomes" id="UP000001847">
    <property type="component" value="Chromosome I"/>
</dbReference>
<organism evidence="1 2">
    <name type="scientific">Leptospira biflexa serovar Patoc (strain Patoc 1 / ATCC 23582 / Paris)</name>
    <dbReference type="NCBI Taxonomy" id="456481"/>
    <lineage>
        <taxon>Bacteria</taxon>
        <taxon>Pseudomonadati</taxon>
        <taxon>Spirochaetota</taxon>
        <taxon>Spirochaetia</taxon>
        <taxon>Leptospirales</taxon>
        <taxon>Leptospiraceae</taxon>
        <taxon>Leptospira</taxon>
    </lineage>
</organism>
<name>B0SRV6_LEPBP</name>
<gene>
    <name evidence="1" type="ordered locus">LEPBI_I3430</name>
</gene>
<evidence type="ECO:0008006" key="3">
    <source>
        <dbReference type="Google" id="ProtNLM"/>
    </source>
</evidence>
<protein>
    <recommendedName>
        <fullName evidence="3">Lipoprotein</fullName>
    </recommendedName>
</protein>
<dbReference type="AlphaFoldDB" id="B0SRV6"/>
<dbReference type="KEGG" id="lbi:LEPBI_I3430"/>
<dbReference type="HOGENOM" id="CLU_102138_0_0_12"/>
<reference evidence="1 2" key="1">
    <citation type="journal article" date="2008" name="PLoS ONE">
        <title>Genome sequence of the saprophyte Leptospira biflexa provides insights into the evolution of Leptospira and the pathogenesis of leptospirosis.</title>
        <authorList>
            <person name="Picardeau M."/>
            <person name="Bulach D.M."/>
            <person name="Bouchier C."/>
            <person name="Zuerner R.L."/>
            <person name="Zidane N."/>
            <person name="Wilson P.J."/>
            <person name="Creno S."/>
            <person name="Kuczek E.S."/>
            <person name="Bommezzadri S."/>
            <person name="Davis J.C."/>
            <person name="McGrath A."/>
            <person name="Johnson M.J."/>
            <person name="Boursaux-Eude C."/>
            <person name="Seemann T."/>
            <person name="Rouy Z."/>
            <person name="Coppel R.L."/>
            <person name="Rood J.I."/>
            <person name="Lajus A."/>
            <person name="Davies J.K."/>
            <person name="Medigue C."/>
            <person name="Adler B."/>
        </authorList>
    </citation>
    <scope>NUCLEOTIDE SEQUENCE [LARGE SCALE GENOMIC DNA]</scope>
    <source>
        <strain evidence="2">Patoc 1 / ATCC 23582 / Paris</strain>
    </source>
</reference>
<evidence type="ECO:0000313" key="1">
    <source>
        <dbReference type="EMBL" id="ABZ99491.1"/>
    </source>
</evidence>
<proteinExistence type="predicted"/>
<dbReference type="NCBIfam" id="NF047708">
    <property type="entry name" value="LIC20153_fam"/>
    <property type="match status" value="1"/>
</dbReference>
<sequence>MHKQGSPFACCHFDQTNGNSADAVTVLSLFEKKTILYKMKLILNNSTEVWIKKTEVLMNSLATKFKSLVLLALVAGLSLQCEKKEEEDTTTLLLASALFSSQGDCTVSAPPRASINTFTTAVTANGTGTISKIGSVPVVGHQTAALKLTAKNTTQVALSGKSFVIVYQSSACPLATSTTTGFAPSNLTASAEFTNSYTLDGSNGSITFNGAGDYYIFFYAIPSRGQAANITYTVTNL</sequence>
<dbReference type="EMBL" id="CP000786">
    <property type="protein sequence ID" value="ABZ99491.1"/>
    <property type="molecule type" value="Genomic_DNA"/>
</dbReference>
<keyword evidence="2" id="KW-1185">Reference proteome</keyword>
<dbReference type="STRING" id="456481.LEPBI_I3430"/>
<accession>B0SRV6</accession>
<evidence type="ECO:0000313" key="2">
    <source>
        <dbReference type="Proteomes" id="UP000001847"/>
    </source>
</evidence>